<keyword evidence="2" id="KW-0328">Glycosyltransferase</keyword>
<comment type="similarity">
    <text evidence="1">Belongs to the glycosyltransferase group 1 family. Glycosyltransferase 4 subfamily.</text>
</comment>
<dbReference type="SUPFAM" id="SSF53756">
    <property type="entry name" value="UDP-Glycosyltransferase/glycogen phosphorylase"/>
    <property type="match status" value="1"/>
</dbReference>
<dbReference type="AlphaFoldDB" id="A0A7Y0UTE8"/>
<evidence type="ECO:0000313" key="6">
    <source>
        <dbReference type="Proteomes" id="UP000575397"/>
    </source>
</evidence>
<dbReference type="InterPro" id="IPR028098">
    <property type="entry name" value="Glyco_trans_4-like_N"/>
</dbReference>
<dbReference type="Pfam" id="PF13439">
    <property type="entry name" value="Glyco_transf_4"/>
    <property type="match status" value="1"/>
</dbReference>
<dbReference type="Gene3D" id="3.40.50.2000">
    <property type="entry name" value="Glycogen Phosphorylase B"/>
    <property type="match status" value="2"/>
</dbReference>
<organism evidence="5 6">
    <name type="scientific">Mobiluncus mulieris</name>
    <dbReference type="NCBI Taxonomy" id="2052"/>
    <lineage>
        <taxon>Bacteria</taxon>
        <taxon>Bacillati</taxon>
        <taxon>Actinomycetota</taxon>
        <taxon>Actinomycetes</taxon>
        <taxon>Actinomycetales</taxon>
        <taxon>Actinomycetaceae</taxon>
        <taxon>Mobiluncus</taxon>
    </lineage>
</organism>
<dbReference type="PANTHER" id="PTHR12526">
    <property type="entry name" value="GLYCOSYLTRANSFERASE"/>
    <property type="match status" value="1"/>
</dbReference>
<dbReference type="CDD" id="cd03801">
    <property type="entry name" value="GT4_PimA-like"/>
    <property type="match status" value="1"/>
</dbReference>
<evidence type="ECO:0000256" key="3">
    <source>
        <dbReference type="ARBA" id="ARBA00022679"/>
    </source>
</evidence>
<dbReference type="Proteomes" id="UP000575397">
    <property type="component" value="Unassembled WGS sequence"/>
</dbReference>
<dbReference type="RefSeq" id="WP_169762641.1">
    <property type="nucleotide sequence ID" value="NZ_JABCUS010000010.1"/>
</dbReference>
<reference evidence="5 6" key="1">
    <citation type="submission" date="2020-04" db="EMBL/GenBank/DDBJ databases">
        <title>Antimicrobial susceptibility and clonality of vaginal-derived multi-drug resistant Mobiluncus isolates in China.</title>
        <authorList>
            <person name="Zhang X."/>
        </authorList>
    </citation>
    <scope>NUCLEOTIDE SEQUENCE [LARGE SCALE GENOMIC DNA]</scope>
    <source>
        <strain evidence="5 6">12</strain>
    </source>
</reference>
<protein>
    <submittedName>
        <fullName evidence="5">Glycosyltransferase family 4 protein</fullName>
    </submittedName>
</protein>
<evidence type="ECO:0000259" key="4">
    <source>
        <dbReference type="Pfam" id="PF13439"/>
    </source>
</evidence>
<evidence type="ECO:0000313" key="5">
    <source>
        <dbReference type="EMBL" id="NMX03395.1"/>
    </source>
</evidence>
<sequence length="374" mass="40526">MRIIQVLGPSAGGRGQYVAALSREMSALGHQICVVAPRATLERFDFPKTLAMGKHRLGFSRRFLRLCRGADVIHAHGYQAALLVAGCFELFWRKHRQHPVFAITWHNDFLTHGWRRRLDLALAGFPLGFATLVSAVSNQLCDQARELGCAEVFWSPAPSLKVPQLLAQPPVAAESKLELRRALFADAPGFDVNLPLVISAARWSEQKDLETSGAAFVALHTPVNWVVLGDGDPEYARRAGLVAAGRRVQRGEQFLLPGAVANMEDYLRAADVFVLTSKSEGWPLSVQEAMAAGLPVVSTPVGGVPEILGGCGFLVPVGDAAGFAAYIESGLGDAGKRQGSASRQRAAGFETFATLAQYWLRRYTAPHHAVEHTI</sequence>
<keyword evidence="3 5" id="KW-0808">Transferase</keyword>
<feature type="domain" description="Glycosyltransferase subfamily 4-like N-terminal" evidence="4">
    <location>
        <begin position="12"/>
        <end position="150"/>
    </location>
</feature>
<evidence type="ECO:0000256" key="2">
    <source>
        <dbReference type="ARBA" id="ARBA00022676"/>
    </source>
</evidence>
<accession>A0A7Y0UTE8</accession>
<dbReference type="GO" id="GO:0016757">
    <property type="term" value="F:glycosyltransferase activity"/>
    <property type="evidence" value="ECO:0007669"/>
    <property type="project" value="UniProtKB-KW"/>
</dbReference>
<dbReference type="EMBL" id="JABCUS010000010">
    <property type="protein sequence ID" value="NMX03395.1"/>
    <property type="molecule type" value="Genomic_DNA"/>
</dbReference>
<comment type="caution">
    <text evidence="5">The sequence shown here is derived from an EMBL/GenBank/DDBJ whole genome shotgun (WGS) entry which is preliminary data.</text>
</comment>
<gene>
    <name evidence="5" type="ORF">HHJ77_05535</name>
</gene>
<proteinExistence type="inferred from homology"/>
<dbReference type="PANTHER" id="PTHR12526:SF640">
    <property type="entry name" value="COLANIC ACID BIOSYNTHESIS GLYCOSYLTRANSFERASE WCAL-RELATED"/>
    <property type="match status" value="1"/>
</dbReference>
<dbReference type="Pfam" id="PF13692">
    <property type="entry name" value="Glyco_trans_1_4"/>
    <property type="match status" value="1"/>
</dbReference>
<evidence type="ECO:0000256" key="1">
    <source>
        <dbReference type="ARBA" id="ARBA00009481"/>
    </source>
</evidence>
<name>A0A7Y0UTE8_9ACTO</name>